<evidence type="ECO:0000259" key="4">
    <source>
        <dbReference type="PROSITE" id="PS50977"/>
    </source>
</evidence>
<name>A0ABW0X6Q8_9ACTN</name>
<evidence type="ECO:0000256" key="1">
    <source>
        <dbReference type="ARBA" id="ARBA00023125"/>
    </source>
</evidence>
<evidence type="ECO:0000313" key="6">
    <source>
        <dbReference type="Proteomes" id="UP001595975"/>
    </source>
</evidence>
<dbReference type="SUPFAM" id="SSF46689">
    <property type="entry name" value="Homeodomain-like"/>
    <property type="match status" value="1"/>
</dbReference>
<feature type="compositionally biased region" description="Basic and acidic residues" evidence="3">
    <location>
        <begin position="7"/>
        <end position="22"/>
    </location>
</feature>
<dbReference type="Gene3D" id="1.10.357.10">
    <property type="entry name" value="Tetracycline Repressor, domain 2"/>
    <property type="match status" value="1"/>
</dbReference>
<dbReference type="PROSITE" id="PS50977">
    <property type="entry name" value="HTH_TETR_2"/>
    <property type="match status" value="1"/>
</dbReference>
<evidence type="ECO:0000256" key="2">
    <source>
        <dbReference type="PROSITE-ProRule" id="PRU00335"/>
    </source>
</evidence>
<feature type="domain" description="HTH tetR-type" evidence="4">
    <location>
        <begin position="23"/>
        <end position="83"/>
    </location>
</feature>
<dbReference type="InterPro" id="IPR050624">
    <property type="entry name" value="HTH-type_Tx_Regulator"/>
</dbReference>
<proteinExistence type="predicted"/>
<keyword evidence="6" id="KW-1185">Reference proteome</keyword>
<dbReference type="PANTHER" id="PTHR43479">
    <property type="entry name" value="ACREF/ENVCD OPERON REPRESSOR-RELATED"/>
    <property type="match status" value="1"/>
</dbReference>
<comment type="caution">
    <text evidence="5">The sequence shown here is derived from an EMBL/GenBank/DDBJ whole genome shotgun (WGS) entry which is preliminary data.</text>
</comment>
<feature type="DNA-binding region" description="H-T-H motif" evidence="2">
    <location>
        <begin position="46"/>
        <end position="65"/>
    </location>
</feature>
<sequence length="200" mass="21378">MSAGRTPADRAPADRAPEDPRAARTRARLRQALLEECAEHPLNEIAVASVVRRAGVGRATFYVHYADLEALAVDACADVVREAVDALHAWRGVADPASPPPALIAFLTELLPYAGLYRSLLTPGGGGPLGQVLHQQLRERSRTERALAGAPQPDLVASMVAGGFTALLADWLHGLVPATPDVLASRVWRLLISLHRTPDL</sequence>
<dbReference type="RefSeq" id="WP_380227124.1">
    <property type="nucleotide sequence ID" value="NZ_JBHSOF010000027.1"/>
</dbReference>
<reference evidence="6" key="1">
    <citation type="journal article" date="2019" name="Int. J. Syst. Evol. Microbiol.">
        <title>The Global Catalogue of Microorganisms (GCM) 10K type strain sequencing project: providing services to taxonomists for standard genome sequencing and annotation.</title>
        <authorList>
            <consortium name="The Broad Institute Genomics Platform"/>
            <consortium name="The Broad Institute Genome Sequencing Center for Infectious Disease"/>
            <person name="Wu L."/>
            <person name="Ma J."/>
        </authorList>
    </citation>
    <scope>NUCLEOTIDE SEQUENCE [LARGE SCALE GENOMIC DNA]</scope>
    <source>
        <strain evidence="6">CGMCC 4.1437</strain>
    </source>
</reference>
<dbReference type="InterPro" id="IPR001647">
    <property type="entry name" value="HTH_TetR"/>
</dbReference>
<evidence type="ECO:0000313" key="5">
    <source>
        <dbReference type="EMBL" id="MFC5665433.1"/>
    </source>
</evidence>
<feature type="region of interest" description="Disordered" evidence="3">
    <location>
        <begin position="1"/>
        <end position="22"/>
    </location>
</feature>
<organism evidence="5 6">
    <name type="scientific">Kitasatospora misakiensis</name>
    <dbReference type="NCBI Taxonomy" id="67330"/>
    <lineage>
        <taxon>Bacteria</taxon>
        <taxon>Bacillati</taxon>
        <taxon>Actinomycetota</taxon>
        <taxon>Actinomycetes</taxon>
        <taxon>Kitasatosporales</taxon>
        <taxon>Streptomycetaceae</taxon>
        <taxon>Kitasatospora</taxon>
    </lineage>
</organism>
<gene>
    <name evidence="5" type="ORF">ACFP3U_20935</name>
</gene>
<dbReference type="Proteomes" id="UP001595975">
    <property type="component" value="Unassembled WGS sequence"/>
</dbReference>
<evidence type="ECO:0000256" key="3">
    <source>
        <dbReference type="SAM" id="MobiDB-lite"/>
    </source>
</evidence>
<dbReference type="PANTHER" id="PTHR43479:SF7">
    <property type="entry name" value="TETR-FAMILY TRANSCRIPTIONAL REGULATOR"/>
    <property type="match status" value="1"/>
</dbReference>
<accession>A0ABW0X6Q8</accession>
<keyword evidence="1 2" id="KW-0238">DNA-binding</keyword>
<dbReference type="EMBL" id="JBHSOF010000027">
    <property type="protein sequence ID" value="MFC5665433.1"/>
    <property type="molecule type" value="Genomic_DNA"/>
</dbReference>
<protein>
    <submittedName>
        <fullName evidence="5">TetR/AcrR family transcriptional regulator</fullName>
    </submittedName>
</protein>
<dbReference type="InterPro" id="IPR009057">
    <property type="entry name" value="Homeodomain-like_sf"/>
</dbReference>